<protein>
    <submittedName>
        <fullName evidence="1">Uncharacterized protein</fullName>
    </submittedName>
</protein>
<proteinExistence type="predicted"/>
<gene>
    <name evidence="1" type="ORF">GCM10008014_30400</name>
</gene>
<evidence type="ECO:0000313" key="2">
    <source>
        <dbReference type="Proteomes" id="UP000652153"/>
    </source>
</evidence>
<dbReference type="Proteomes" id="UP000652153">
    <property type="component" value="Unassembled WGS sequence"/>
</dbReference>
<keyword evidence="2" id="KW-1185">Reference proteome</keyword>
<name>A0ABQ1ZFC6_9BACL</name>
<evidence type="ECO:0000313" key="1">
    <source>
        <dbReference type="EMBL" id="GGH58109.1"/>
    </source>
</evidence>
<reference evidence="2" key="1">
    <citation type="journal article" date="2019" name="Int. J. Syst. Evol. Microbiol.">
        <title>The Global Catalogue of Microorganisms (GCM) 10K type strain sequencing project: providing services to taxonomists for standard genome sequencing and annotation.</title>
        <authorList>
            <consortium name="The Broad Institute Genomics Platform"/>
            <consortium name="The Broad Institute Genome Sequencing Center for Infectious Disease"/>
            <person name="Wu L."/>
            <person name="Ma J."/>
        </authorList>
    </citation>
    <scope>NUCLEOTIDE SEQUENCE [LARGE SCALE GENOMIC DNA]</scope>
    <source>
        <strain evidence="2">CGMCC 1.12770</strain>
    </source>
</reference>
<organism evidence="1 2">
    <name type="scientific">Paenibacillus silvae</name>
    <dbReference type="NCBI Taxonomy" id="1325358"/>
    <lineage>
        <taxon>Bacteria</taxon>
        <taxon>Bacillati</taxon>
        <taxon>Bacillota</taxon>
        <taxon>Bacilli</taxon>
        <taxon>Bacillales</taxon>
        <taxon>Paenibacillaceae</taxon>
        <taxon>Paenibacillus</taxon>
    </lineage>
</organism>
<sequence>MRQDYLNWLYSILAKMTEEKEVVIFGLGPRQKNLKKLLENAAIPFLGYCGEDVTSTDERYDNERLFDLGDLNRLIKSIIKILINPIIHHVAVNKLSKGWPNNHRIRWGRDGSSLGQNS</sequence>
<accession>A0ABQ1ZFC6</accession>
<comment type="caution">
    <text evidence="1">The sequence shown here is derived from an EMBL/GenBank/DDBJ whole genome shotgun (WGS) entry which is preliminary data.</text>
</comment>
<dbReference type="EMBL" id="BMFU01000004">
    <property type="protein sequence ID" value="GGH58109.1"/>
    <property type="molecule type" value="Genomic_DNA"/>
</dbReference>
<dbReference type="RefSeq" id="WP_188592989.1">
    <property type="nucleotide sequence ID" value="NZ_BMFU01000004.1"/>
</dbReference>